<dbReference type="InterPro" id="IPR003100">
    <property type="entry name" value="PAZ_dom"/>
</dbReference>
<dbReference type="InterPro" id="IPR032472">
    <property type="entry name" value="ArgoL2"/>
</dbReference>
<evidence type="ECO:0000256" key="2">
    <source>
        <dbReference type="ARBA" id="ARBA00022491"/>
    </source>
</evidence>
<dbReference type="GO" id="GO:0003743">
    <property type="term" value="F:translation initiation factor activity"/>
    <property type="evidence" value="ECO:0007669"/>
    <property type="project" value="UniProtKB-KW"/>
</dbReference>
<dbReference type="InterPro" id="IPR032474">
    <property type="entry name" value="Argonaute_N"/>
</dbReference>
<dbReference type="SUPFAM" id="SSF101690">
    <property type="entry name" value="PAZ domain"/>
    <property type="match status" value="1"/>
</dbReference>
<dbReference type="Pfam" id="PF02171">
    <property type="entry name" value="Piwi"/>
    <property type="match status" value="1"/>
</dbReference>
<dbReference type="GO" id="GO:1990904">
    <property type="term" value="C:ribonucleoprotein complex"/>
    <property type="evidence" value="ECO:0007669"/>
    <property type="project" value="UniProtKB-KW"/>
</dbReference>
<dbReference type="CDD" id="cd04657">
    <property type="entry name" value="Piwi_ago-like"/>
    <property type="match status" value="1"/>
</dbReference>
<dbReference type="Pfam" id="PF02170">
    <property type="entry name" value="PAZ"/>
    <property type="match status" value="1"/>
</dbReference>
<dbReference type="InterPro" id="IPR012337">
    <property type="entry name" value="RNaseH-like_sf"/>
</dbReference>
<dbReference type="SUPFAM" id="SSF53098">
    <property type="entry name" value="Ribonuclease H-like"/>
    <property type="match status" value="1"/>
</dbReference>
<dbReference type="Pfam" id="PF16488">
    <property type="entry name" value="ArgoL2"/>
    <property type="match status" value="1"/>
</dbReference>
<name>A0AAV3RUZ4_LITER</name>
<dbReference type="SMART" id="SM01163">
    <property type="entry name" value="DUF1785"/>
    <property type="match status" value="1"/>
</dbReference>
<dbReference type="Proteomes" id="UP001454036">
    <property type="component" value="Unassembled WGS sequence"/>
</dbReference>
<keyword evidence="9" id="KW-1185">Reference proteome</keyword>
<sequence length="905" mass="101338">MDPLKVVEEVLPPPPPSILPPHVVPVQYKESVNRVPMARRGLGSKGQRIKVLANHFSVTVSRTKGHFYQYSVAITYEDGTPVEAKGIGRKLLDKVQTTYHVELDKKNFAYDGEKSLFTIGALPQNKFQFTVVLDEKVSSNRNMLTGGVDDPDSPNAADKKRSKRQPRSKTYTVVITYATKIPLQAIESALQGEDSEHFQEAVRVLDIILRQHAAKRGCLLVRQSFFHNESRNFSDIGGGVHGCHGFHSSFRATQGGLSLNVDVSTTMTVHPGPVEQFLLRNQNVRSAREIDWVKAKRVLKSLRITVAPTNTEHKITGLSDKSCKQQLFSLKQRRDGKDEQSIEISVYDYFVHMKKIPLTWSADLPCINTGKPKRPVYVPLELCSLVSLQRYTKSLSSLQRASLVEKSRQGPKDRMALLTDALRTSNYNADPLLGASGVSMSNHFTKVDGRILPAPQLTVGNGMDFPPRDGRWNFNNKKLVEPATIGTWIVVNFSFRCDLRRLIQDLIRCGRVKGVIIEDPYKTFEENPQFRRSPPHVRVEKMFELIKQGLPGPPAFVLCILPDRKNSELYGPWKRKMLSEVGVPTQCIVPTKFNDQYLTNVMLKINAKMGGINSLLAVERSRLIPLVSRTATLIVGMDVSHGSPGRADVPSIAAVVSSRKWPFISSYRASVRTQPSKMEMVGCLFKKVSDTKDEGVFRELLLDFYNTSGSRKPEQIIIFRDGVSESQFSQVLNIELEQMIEACRLLDDSWSPKFMVVIAQKNHHTRFFLENATANVPPGTIVDNGICHPRNNDFYMCAHAGRIGTTRPTHYHVLYDELGFSADDLQELVHSLSYVYQRSTTAISIVAPICYAHLAAAQMSQFIKFDEISETTSSSSHGGVTSVSGVQIQDLPPLHNNVAHSMFFC</sequence>
<evidence type="ECO:0000313" key="8">
    <source>
        <dbReference type="EMBL" id="GAA0185092.1"/>
    </source>
</evidence>
<dbReference type="InterPro" id="IPR036397">
    <property type="entry name" value="RNaseH_sf"/>
</dbReference>
<dbReference type="Gene3D" id="2.170.260.10">
    <property type="entry name" value="paz domain"/>
    <property type="match status" value="1"/>
</dbReference>
<dbReference type="InterPro" id="IPR003165">
    <property type="entry name" value="Piwi"/>
</dbReference>
<dbReference type="EMBL" id="BAABME010012412">
    <property type="protein sequence ID" value="GAA0185092.1"/>
    <property type="molecule type" value="Genomic_DNA"/>
</dbReference>
<dbReference type="Gene3D" id="3.30.420.10">
    <property type="entry name" value="Ribonuclease H-like superfamily/Ribonuclease H"/>
    <property type="match status" value="1"/>
</dbReference>
<dbReference type="GO" id="GO:0031047">
    <property type="term" value="P:regulatory ncRNA-mediated gene silencing"/>
    <property type="evidence" value="ECO:0007669"/>
    <property type="project" value="UniProtKB-KW"/>
</dbReference>
<keyword evidence="2" id="KW-0678">Repressor</keyword>
<dbReference type="InterPro" id="IPR036085">
    <property type="entry name" value="PAZ_dom_sf"/>
</dbReference>
<dbReference type="SMART" id="SM00950">
    <property type="entry name" value="Piwi"/>
    <property type="match status" value="1"/>
</dbReference>
<dbReference type="Pfam" id="PF16486">
    <property type="entry name" value="ArgoN"/>
    <property type="match status" value="1"/>
</dbReference>
<dbReference type="InterPro" id="IPR045246">
    <property type="entry name" value="Piwi_ago-like"/>
</dbReference>
<keyword evidence="4" id="KW-0687">Ribonucleoprotein</keyword>
<dbReference type="Pfam" id="PF08699">
    <property type="entry name" value="ArgoL1"/>
    <property type="match status" value="1"/>
</dbReference>
<keyword evidence="8" id="KW-0396">Initiation factor</keyword>
<evidence type="ECO:0000256" key="5">
    <source>
        <dbReference type="SAM" id="MobiDB-lite"/>
    </source>
</evidence>
<dbReference type="GO" id="GO:0003723">
    <property type="term" value="F:RNA binding"/>
    <property type="evidence" value="ECO:0007669"/>
    <property type="project" value="InterPro"/>
</dbReference>
<evidence type="ECO:0000256" key="1">
    <source>
        <dbReference type="ARBA" id="ARBA00008201"/>
    </source>
</evidence>
<proteinExistence type="inferred from homology"/>
<feature type="region of interest" description="Disordered" evidence="5">
    <location>
        <begin position="142"/>
        <end position="168"/>
    </location>
</feature>
<evidence type="ECO:0000259" key="7">
    <source>
        <dbReference type="PROSITE" id="PS50822"/>
    </source>
</evidence>
<accession>A0AAV3RUZ4</accession>
<dbReference type="Gene3D" id="3.40.50.2300">
    <property type="match status" value="1"/>
</dbReference>
<dbReference type="FunFam" id="3.30.420.10:FF:000091">
    <property type="entry name" value="Protein argonaute 3"/>
    <property type="match status" value="1"/>
</dbReference>
<dbReference type="GO" id="GO:0051607">
    <property type="term" value="P:defense response to virus"/>
    <property type="evidence" value="ECO:0007669"/>
    <property type="project" value="UniProtKB-ARBA"/>
</dbReference>
<comment type="similarity">
    <text evidence="1">Belongs to the argonaute family. Ago subfamily.</text>
</comment>
<comment type="caution">
    <text evidence="8">The sequence shown here is derived from an EMBL/GenBank/DDBJ whole genome shotgun (WGS) entry which is preliminary data.</text>
</comment>
<dbReference type="PROSITE" id="PS50821">
    <property type="entry name" value="PAZ"/>
    <property type="match status" value="1"/>
</dbReference>
<dbReference type="PROSITE" id="PS50822">
    <property type="entry name" value="PIWI"/>
    <property type="match status" value="1"/>
</dbReference>
<feature type="domain" description="PAZ" evidence="6">
    <location>
        <begin position="273"/>
        <end position="387"/>
    </location>
</feature>
<dbReference type="AlphaFoldDB" id="A0AAV3RUZ4"/>
<feature type="domain" description="Piwi" evidence="7">
    <location>
        <begin position="556"/>
        <end position="864"/>
    </location>
</feature>
<organism evidence="8 9">
    <name type="scientific">Lithospermum erythrorhizon</name>
    <name type="common">Purple gromwell</name>
    <name type="synonym">Lithospermum officinale var. erythrorhizon</name>
    <dbReference type="NCBI Taxonomy" id="34254"/>
    <lineage>
        <taxon>Eukaryota</taxon>
        <taxon>Viridiplantae</taxon>
        <taxon>Streptophyta</taxon>
        <taxon>Embryophyta</taxon>
        <taxon>Tracheophyta</taxon>
        <taxon>Spermatophyta</taxon>
        <taxon>Magnoliopsida</taxon>
        <taxon>eudicotyledons</taxon>
        <taxon>Gunneridae</taxon>
        <taxon>Pentapetalae</taxon>
        <taxon>asterids</taxon>
        <taxon>lamiids</taxon>
        <taxon>Boraginales</taxon>
        <taxon>Boraginaceae</taxon>
        <taxon>Boraginoideae</taxon>
        <taxon>Lithospermeae</taxon>
        <taxon>Lithospermum</taxon>
    </lineage>
</organism>
<dbReference type="InterPro" id="IPR014811">
    <property type="entry name" value="ArgoL1"/>
</dbReference>
<keyword evidence="8" id="KW-0648">Protein biosynthesis</keyword>
<evidence type="ECO:0000259" key="6">
    <source>
        <dbReference type="PROSITE" id="PS50821"/>
    </source>
</evidence>
<evidence type="ECO:0000256" key="4">
    <source>
        <dbReference type="ARBA" id="ARBA00023274"/>
    </source>
</evidence>
<keyword evidence="3" id="KW-0943">RNA-mediated gene silencing</keyword>
<protein>
    <submittedName>
        <fullName evidence="8">Translation initiation factor</fullName>
    </submittedName>
</protein>
<dbReference type="PANTHER" id="PTHR22891">
    <property type="entry name" value="EUKARYOTIC TRANSLATION INITIATION FACTOR 2C"/>
    <property type="match status" value="1"/>
</dbReference>
<reference evidence="8 9" key="1">
    <citation type="submission" date="2024-01" db="EMBL/GenBank/DDBJ databases">
        <title>The complete chloroplast genome sequence of Lithospermum erythrorhizon: insights into the phylogenetic relationship among Boraginaceae species and the maternal lineages of purple gromwells.</title>
        <authorList>
            <person name="Okada T."/>
            <person name="Watanabe K."/>
        </authorList>
    </citation>
    <scope>NUCLEOTIDE SEQUENCE [LARGE SCALE GENOMIC DNA]</scope>
</reference>
<dbReference type="CDD" id="cd02846">
    <property type="entry name" value="PAZ_argonaute_like"/>
    <property type="match status" value="1"/>
</dbReference>
<evidence type="ECO:0000256" key="3">
    <source>
        <dbReference type="ARBA" id="ARBA00023158"/>
    </source>
</evidence>
<evidence type="ECO:0000313" key="9">
    <source>
        <dbReference type="Proteomes" id="UP001454036"/>
    </source>
</evidence>
<gene>
    <name evidence="8" type="ORF">LIER_32380</name>
</gene>